<organism evidence="3 4">
    <name type="scientific">Kocuria palustris PEL</name>
    <dbReference type="NCBI Taxonomy" id="1236550"/>
    <lineage>
        <taxon>Bacteria</taxon>
        <taxon>Bacillati</taxon>
        <taxon>Actinomycetota</taxon>
        <taxon>Actinomycetes</taxon>
        <taxon>Micrococcales</taxon>
        <taxon>Micrococcaceae</taxon>
        <taxon>Kocuria</taxon>
    </lineage>
</organism>
<gene>
    <name evidence="3" type="ORF">C884_02459</name>
</gene>
<dbReference type="InterPro" id="IPR009839">
    <property type="entry name" value="SseB_N"/>
</dbReference>
<comment type="caution">
    <text evidence="3">The sequence shown here is derived from an EMBL/GenBank/DDBJ whole genome shotgun (WGS) entry which is preliminary data.</text>
</comment>
<reference evidence="3 4" key="1">
    <citation type="journal article" date="2014" name="Genome Announc.">
        <title>Draft Genome Sequence of Kocuria palustris PEL.</title>
        <authorList>
            <person name="Sharma G."/>
            <person name="Khatri I."/>
            <person name="Subramanian S."/>
        </authorList>
    </citation>
    <scope>NUCLEOTIDE SEQUENCE [LARGE SCALE GENOMIC DNA]</scope>
    <source>
        <strain evidence="3 4">PEL</strain>
    </source>
</reference>
<dbReference type="Pfam" id="PF07179">
    <property type="entry name" value="SseB"/>
    <property type="match status" value="1"/>
</dbReference>
<dbReference type="EMBL" id="ANHZ02000008">
    <property type="protein sequence ID" value="EME36852.1"/>
    <property type="molecule type" value="Genomic_DNA"/>
</dbReference>
<evidence type="ECO:0000313" key="4">
    <source>
        <dbReference type="Proteomes" id="UP000009877"/>
    </source>
</evidence>
<dbReference type="RefSeq" id="WP_006214519.1">
    <property type="nucleotide sequence ID" value="NZ_ANHZ02000008.1"/>
</dbReference>
<protein>
    <recommendedName>
        <fullName evidence="2">SseB protein N-terminal domain-containing protein</fullName>
    </recommendedName>
</protein>
<dbReference type="Proteomes" id="UP000009877">
    <property type="component" value="Unassembled WGS sequence"/>
</dbReference>
<evidence type="ECO:0000259" key="2">
    <source>
        <dbReference type="Pfam" id="PF07179"/>
    </source>
</evidence>
<feature type="compositionally biased region" description="Polar residues" evidence="1">
    <location>
        <begin position="24"/>
        <end position="40"/>
    </location>
</feature>
<feature type="region of interest" description="Disordered" evidence="1">
    <location>
        <begin position="224"/>
        <end position="243"/>
    </location>
</feature>
<dbReference type="AlphaFoldDB" id="M2WEA3"/>
<feature type="domain" description="SseB protein N-terminal" evidence="2">
    <location>
        <begin position="66"/>
        <end position="189"/>
    </location>
</feature>
<dbReference type="STRING" id="71999.KPaMU14_07945"/>
<evidence type="ECO:0000256" key="1">
    <source>
        <dbReference type="SAM" id="MobiDB-lite"/>
    </source>
</evidence>
<name>M2WEA3_9MICC</name>
<proteinExistence type="predicted"/>
<accession>M2WEA3</accession>
<sequence>MSSARPNDDPPTPRGPARELPSHIQAQLRSAGGQTDTGGQPWQGRDLEHGHGHLFPGDSGAVDAALESALAARSRGEADEAEVVAALAAARVFVPVVAEVSASTVTDEGLVADKEADMALVRLSSRSGRSVQPVFGSDVEVTQWHRQARPVAADARRAALAAVQDGAQMLVLNPGSEAPFVVRRPALWAVAQGIEWTPSYDSPEVSRAVLDAALGLPGVAGAHVRRGRGADTPLSGGGSLPGGGEGPELTAVLELLPGLDQGQLDGLVRAFQDRLAQHTVVAEEVDSLEVALEALEI</sequence>
<keyword evidence="4" id="KW-1185">Reference proteome</keyword>
<feature type="region of interest" description="Disordered" evidence="1">
    <location>
        <begin position="1"/>
        <end position="60"/>
    </location>
</feature>
<evidence type="ECO:0000313" key="3">
    <source>
        <dbReference type="EMBL" id="EME36852.1"/>
    </source>
</evidence>